<accession>A0AAD6U4S3</accession>
<evidence type="ECO:0000313" key="2">
    <source>
        <dbReference type="EMBL" id="KAJ7090762.1"/>
    </source>
</evidence>
<proteinExistence type="predicted"/>
<sequence length="258" mass="28741">MCVPLHVPRGALTADAPLAAMRTALETLGYRDTHHMQSVLMNPPEVDLWNAAIDAKFHGRGTPYTRADWDQLLGHCQAVTDVPALLFWEELLAAYPDAQVILTTRDPASWWASYRGSLHTFYHWRRVALAMRLDPAHFGKVIGFTQRSVALMLGSLDVPQDVAQARFVAHYAAVRAAVPRERLLEYRVGEGWGRLCAFLGTDVPEGDFPRTNDSEEIKRGIHAWSSRIFRATAVRMIGPAVLALSVGVALFATRGKLW</sequence>
<dbReference type="InterPro" id="IPR027417">
    <property type="entry name" value="P-loop_NTPase"/>
</dbReference>
<protein>
    <recommendedName>
        <fullName evidence="4">NAD dependent epimerase/dehydratase</fullName>
    </recommendedName>
</protein>
<keyword evidence="1" id="KW-0472">Membrane</keyword>
<dbReference type="EMBL" id="JARJCN010000021">
    <property type="protein sequence ID" value="KAJ7090762.1"/>
    <property type="molecule type" value="Genomic_DNA"/>
</dbReference>
<comment type="caution">
    <text evidence="2">The sequence shown here is derived from an EMBL/GenBank/DDBJ whole genome shotgun (WGS) entry which is preliminary data.</text>
</comment>
<dbReference type="PANTHER" id="PTHR36978">
    <property type="entry name" value="P-LOOP CONTAINING NUCLEOTIDE TRIPHOSPHATE HYDROLASE"/>
    <property type="match status" value="1"/>
</dbReference>
<keyword evidence="1" id="KW-0812">Transmembrane</keyword>
<organism evidence="2 3">
    <name type="scientific">Mycena belliarum</name>
    <dbReference type="NCBI Taxonomy" id="1033014"/>
    <lineage>
        <taxon>Eukaryota</taxon>
        <taxon>Fungi</taxon>
        <taxon>Dikarya</taxon>
        <taxon>Basidiomycota</taxon>
        <taxon>Agaricomycotina</taxon>
        <taxon>Agaricomycetes</taxon>
        <taxon>Agaricomycetidae</taxon>
        <taxon>Agaricales</taxon>
        <taxon>Marasmiineae</taxon>
        <taxon>Mycenaceae</taxon>
        <taxon>Mycena</taxon>
    </lineage>
</organism>
<dbReference type="AlphaFoldDB" id="A0AAD6U4S3"/>
<dbReference type="Pfam" id="PF17784">
    <property type="entry name" value="Sulfotransfer_4"/>
    <property type="match status" value="1"/>
</dbReference>
<evidence type="ECO:0008006" key="4">
    <source>
        <dbReference type="Google" id="ProtNLM"/>
    </source>
</evidence>
<name>A0AAD6U4S3_9AGAR</name>
<keyword evidence="3" id="KW-1185">Reference proteome</keyword>
<evidence type="ECO:0000313" key="3">
    <source>
        <dbReference type="Proteomes" id="UP001222325"/>
    </source>
</evidence>
<feature type="transmembrane region" description="Helical" evidence="1">
    <location>
        <begin position="228"/>
        <end position="252"/>
    </location>
</feature>
<dbReference type="Proteomes" id="UP001222325">
    <property type="component" value="Unassembled WGS sequence"/>
</dbReference>
<dbReference type="PANTHER" id="PTHR36978:SF4">
    <property type="entry name" value="P-LOOP CONTAINING NUCLEOSIDE TRIPHOSPHATE HYDROLASE PROTEIN"/>
    <property type="match status" value="1"/>
</dbReference>
<keyword evidence="1" id="KW-1133">Transmembrane helix</keyword>
<dbReference type="Gene3D" id="3.40.50.300">
    <property type="entry name" value="P-loop containing nucleotide triphosphate hydrolases"/>
    <property type="match status" value="1"/>
</dbReference>
<evidence type="ECO:0000256" key="1">
    <source>
        <dbReference type="SAM" id="Phobius"/>
    </source>
</evidence>
<dbReference type="InterPro" id="IPR040632">
    <property type="entry name" value="Sulfotransfer_4"/>
</dbReference>
<gene>
    <name evidence="2" type="ORF">B0H15DRAFT_836802</name>
</gene>
<reference evidence="2" key="1">
    <citation type="submission" date="2023-03" db="EMBL/GenBank/DDBJ databases">
        <title>Massive genome expansion in bonnet fungi (Mycena s.s.) driven by repeated elements and novel gene families across ecological guilds.</title>
        <authorList>
            <consortium name="Lawrence Berkeley National Laboratory"/>
            <person name="Harder C.B."/>
            <person name="Miyauchi S."/>
            <person name="Viragh M."/>
            <person name="Kuo A."/>
            <person name="Thoen E."/>
            <person name="Andreopoulos B."/>
            <person name="Lu D."/>
            <person name="Skrede I."/>
            <person name="Drula E."/>
            <person name="Henrissat B."/>
            <person name="Morin E."/>
            <person name="Kohler A."/>
            <person name="Barry K."/>
            <person name="LaButti K."/>
            <person name="Morin E."/>
            <person name="Salamov A."/>
            <person name="Lipzen A."/>
            <person name="Mereny Z."/>
            <person name="Hegedus B."/>
            <person name="Baldrian P."/>
            <person name="Stursova M."/>
            <person name="Weitz H."/>
            <person name="Taylor A."/>
            <person name="Grigoriev I.V."/>
            <person name="Nagy L.G."/>
            <person name="Martin F."/>
            <person name="Kauserud H."/>
        </authorList>
    </citation>
    <scope>NUCLEOTIDE SEQUENCE</scope>
    <source>
        <strain evidence="2">CBHHK173m</strain>
    </source>
</reference>
<dbReference type="SUPFAM" id="SSF52540">
    <property type="entry name" value="P-loop containing nucleoside triphosphate hydrolases"/>
    <property type="match status" value="1"/>
</dbReference>